<feature type="region of interest" description="Disordered" evidence="1">
    <location>
        <begin position="35"/>
        <end position="70"/>
    </location>
</feature>
<dbReference type="Proteomes" id="UP000669133">
    <property type="component" value="Unassembled WGS sequence"/>
</dbReference>
<evidence type="ECO:0000313" key="2">
    <source>
        <dbReference type="EMBL" id="KAG5418276.1"/>
    </source>
</evidence>
<reference evidence="2 3" key="1">
    <citation type="submission" date="2020-12" db="EMBL/GenBank/DDBJ databases">
        <title>Effect of drift, selection, and recombination on the evolution of hybrid genomes in Candida yeast pathogens.</title>
        <authorList>
            <person name="Mixao V."/>
            <person name="Ksiezopolska E."/>
            <person name="Saus E."/>
            <person name="Boekhout T."/>
            <person name="Gacser A."/>
            <person name="Gabaldon T."/>
        </authorList>
    </citation>
    <scope>NUCLEOTIDE SEQUENCE [LARGE SCALE GENOMIC DNA]</scope>
    <source>
        <strain evidence="2 3">BP57</strain>
    </source>
</reference>
<comment type="caution">
    <text evidence="2">The sequence shown here is derived from an EMBL/GenBank/DDBJ whole genome shotgun (WGS) entry which is preliminary data.</text>
</comment>
<dbReference type="AlphaFoldDB" id="A0A8H7ZG78"/>
<dbReference type="GeneID" id="93652433"/>
<feature type="compositionally biased region" description="Basic and acidic residues" evidence="1">
    <location>
        <begin position="51"/>
        <end position="68"/>
    </location>
</feature>
<dbReference type="EMBL" id="JAEOAQ010000005">
    <property type="protein sequence ID" value="KAG5418276.1"/>
    <property type="molecule type" value="Genomic_DNA"/>
</dbReference>
<organism evidence="2 3">
    <name type="scientific">Candida metapsilosis</name>
    <dbReference type="NCBI Taxonomy" id="273372"/>
    <lineage>
        <taxon>Eukaryota</taxon>
        <taxon>Fungi</taxon>
        <taxon>Dikarya</taxon>
        <taxon>Ascomycota</taxon>
        <taxon>Saccharomycotina</taxon>
        <taxon>Pichiomycetes</taxon>
        <taxon>Debaryomycetaceae</taxon>
        <taxon>Candida/Lodderomyces clade</taxon>
        <taxon>Candida</taxon>
    </lineage>
</organism>
<proteinExistence type="predicted"/>
<feature type="compositionally biased region" description="Polar residues" evidence="1">
    <location>
        <begin position="39"/>
        <end position="48"/>
    </location>
</feature>
<gene>
    <name evidence="2" type="ORF">I9W82_003804</name>
</gene>
<dbReference type="OrthoDB" id="4096810at2759"/>
<name>A0A8H7ZG78_9ASCO</name>
<protein>
    <submittedName>
        <fullName evidence="2">Uncharacterized protein</fullName>
    </submittedName>
</protein>
<accession>A0A8H7ZG78</accession>
<sequence>MLHSNERGRTPTREGHIKQDLSLIESRRHSRQELLHQAVNKSSLTRSLTRPPHEKSRGQKRPEFKRWSSYDQAPSEISPFSILEDQYNTKHPVASSIDLSTDNSFRELEKHAPTQTPIKSSLYDKMSNFAHGLFTNGSPSEDSLSDTMETEVNDTQYEIESVESQDSQPDFEEVLRNLALQSSDTITPKLNRTQQKQIDLKDLFQTEHSERAELNYDWRIQNETISSQYTTIRLRFASHQVHRKRMETNIGVLGFIKRHCNYINPTPVALGENDSVIKQIWQDANSIFK</sequence>
<evidence type="ECO:0000256" key="1">
    <source>
        <dbReference type="SAM" id="MobiDB-lite"/>
    </source>
</evidence>
<feature type="region of interest" description="Disordered" evidence="1">
    <location>
        <begin position="1"/>
        <end position="20"/>
    </location>
</feature>
<evidence type="ECO:0000313" key="3">
    <source>
        <dbReference type="Proteomes" id="UP000669133"/>
    </source>
</evidence>
<keyword evidence="3" id="KW-1185">Reference proteome</keyword>
<dbReference type="RefSeq" id="XP_067547392.1">
    <property type="nucleotide sequence ID" value="XM_067692808.1"/>
</dbReference>